<dbReference type="EMBL" id="CP003915">
    <property type="protein sequence ID" value="AHG64369.1"/>
    <property type="molecule type" value="Genomic_DNA"/>
</dbReference>
<feature type="transmembrane region" description="Helical" evidence="1">
    <location>
        <begin position="904"/>
        <end position="926"/>
    </location>
</feature>
<dbReference type="Gene3D" id="3.30.70.1320">
    <property type="entry name" value="Multidrug efflux transporter AcrB pore domain like"/>
    <property type="match status" value="1"/>
</dbReference>
<dbReference type="GO" id="GO:0005886">
    <property type="term" value="C:plasma membrane"/>
    <property type="evidence" value="ECO:0007669"/>
    <property type="project" value="TreeGrafter"/>
</dbReference>
<dbReference type="HOGENOM" id="CLU_002755_1_2_4"/>
<feature type="transmembrane region" description="Helical" evidence="1">
    <location>
        <begin position="947"/>
        <end position="966"/>
    </location>
</feature>
<proteinExistence type="predicted"/>
<feature type="transmembrane region" description="Helical" evidence="1">
    <location>
        <begin position="978"/>
        <end position="1003"/>
    </location>
</feature>
<keyword evidence="1" id="KW-0812">Transmembrane</keyword>
<dbReference type="AlphaFoldDB" id="W0PBW8"/>
<organism evidence="2 3">
    <name type="scientific">Advenella mimigardefordensis (strain DSM 17166 / LMG 22922 / DPN7)</name>
    <dbReference type="NCBI Taxonomy" id="1247726"/>
    <lineage>
        <taxon>Bacteria</taxon>
        <taxon>Pseudomonadati</taxon>
        <taxon>Pseudomonadota</taxon>
        <taxon>Betaproteobacteria</taxon>
        <taxon>Burkholderiales</taxon>
        <taxon>Alcaligenaceae</taxon>
    </lineage>
</organism>
<dbReference type="Gene3D" id="3.30.70.1440">
    <property type="entry name" value="Multidrug efflux transporter AcrB pore domain"/>
    <property type="match status" value="1"/>
</dbReference>
<feature type="transmembrane region" description="Helical" evidence="1">
    <location>
        <begin position="516"/>
        <end position="536"/>
    </location>
</feature>
<gene>
    <name evidence="2" type="ORF">MIM_c22940</name>
</gene>
<dbReference type="Gene3D" id="3.30.2090.10">
    <property type="entry name" value="Multidrug efflux transporter AcrB TolC docking domain, DN and DC subdomains"/>
    <property type="match status" value="2"/>
</dbReference>
<keyword evidence="1" id="KW-1133">Transmembrane helix</keyword>
<dbReference type="eggNOG" id="COG0841">
    <property type="taxonomic scope" value="Bacteria"/>
</dbReference>
<feature type="transmembrane region" description="Helical" evidence="1">
    <location>
        <begin position="846"/>
        <end position="865"/>
    </location>
</feature>
<dbReference type="PRINTS" id="PR00702">
    <property type="entry name" value="ACRIFLAVINRP"/>
</dbReference>
<evidence type="ECO:0000313" key="2">
    <source>
        <dbReference type="EMBL" id="AHG64369.1"/>
    </source>
</evidence>
<dbReference type="RefSeq" id="WP_025373011.1">
    <property type="nucleotide sequence ID" value="NZ_CP003915.1"/>
</dbReference>
<dbReference type="Proteomes" id="UP000019095">
    <property type="component" value="Chromosome"/>
</dbReference>
<dbReference type="SUPFAM" id="SSF82866">
    <property type="entry name" value="Multidrug efflux transporter AcrB transmembrane domain"/>
    <property type="match status" value="2"/>
</dbReference>
<dbReference type="KEGG" id="amim:MIM_c22940"/>
<name>W0PBW8_ADVMD</name>
<dbReference type="InterPro" id="IPR027463">
    <property type="entry name" value="AcrB_DN_DC_subdom"/>
</dbReference>
<dbReference type="STRING" id="1247726.MIM_c22940"/>
<feature type="transmembrane region" description="Helical" evidence="1">
    <location>
        <begin position="358"/>
        <end position="379"/>
    </location>
</feature>
<feature type="transmembrane region" description="Helical" evidence="1">
    <location>
        <begin position="331"/>
        <end position="351"/>
    </location>
</feature>
<dbReference type="PANTHER" id="PTHR32063:SF77">
    <property type="entry name" value="ACR FAMILY TRANSPORT PROTEIN"/>
    <property type="match status" value="1"/>
</dbReference>
<dbReference type="OrthoDB" id="9042683at2"/>
<dbReference type="SUPFAM" id="SSF82693">
    <property type="entry name" value="Multidrug efflux transporter AcrB pore domain, PN1, PN2, PC1 and PC2 subdomains"/>
    <property type="match status" value="3"/>
</dbReference>
<feature type="transmembrane region" description="Helical" evidence="1">
    <location>
        <begin position="461"/>
        <end position="488"/>
    </location>
</feature>
<accession>W0PBW8</accession>
<keyword evidence="1" id="KW-0472">Membrane</keyword>
<reference evidence="2 3" key="1">
    <citation type="journal article" date="2014" name="Microbiology">
        <title>Unravelling the complete genome sequence of Advenella mimigardefordensis strain DPN7T and novel insights in the catabolism of the xenobiotic polythioester precursor 3,3'-dithiodipropionate.</title>
        <authorList>
            <person name="Wubbeler J.H."/>
            <person name="Hiessl S."/>
            <person name="Schuldes J."/>
            <person name="Thurmer A."/>
            <person name="Daniel R."/>
            <person name="Steinbuchel A."/>
        </authorList>
    </citation>
    <scope>NUCLEOTIDE SEQUENCE [LARGE SCALE GENOMIC DNA]</scope>
    <source>
        <strain evidence="3">DSM 17166 / LMG 22922 / DPN7</strain>
    </source>
</reference>
<dbReference type="PATRIC" id="fig|1247726.3.peg.2522"/>
<sequence length="1022" mass="109986">MNVSAWSIKNPLPACMLFVLLTLMGLYSFHAMRIQNFPDIDLPTVVVTTVLEGATPSQLENDVARKIEDNLATVQGIDHVFSTLQDGVATTTAQFELEKPIQEAVDDVRSSVASVRNELPANTEEPIVTKLDLAQQPILAFTVSSTRRDETDVSWLVDNTIARKLLTVSGVGKVSRVGGRDRQVRVDMDPVLMQGLGATVADVSRQLKSVQQEQSGGKAELGSQKQPIRTLGTVKSAAELEDLRIPLSNGKVITLGEVATVRDSFADPVSAAFLDGKPVVAFEVARSRGAGEVDVGRGVMQALEQIKAQYPDLTFKTAFDMVQPVQSEYDGAMHMLYEGALLAVLAVWLFLRDVRATLVSAVALPLSIIPAFVGMYWFGFTINGVTLLALSLVVGILVDDAIVEVENIVRHLQSGKSPYRAAMEAADEIGLAVVATTFTLIAVFLPTAFMSGIAGKFFKQFGWTAAMAVFASLVVARMLTPMMCAYILKGRQAAPRDPGWMQFYMKWVDRSLRHRWVTVVIAGLFFIGSIVIIPLLPTGFMPADDMSQTQVYVEMQPGTPLAQTEKTAERVRELVMQNPSVLSVYTSIGGGAAGGDPFAGGQTQEERKATLTVLLAPRNERPVKQEIEADIRERLAVVPGVRLKVGLGGSGEKYILVLSSEQPDVLMQTALQVGRQLRSIAGLGNISSSASLVRPEVEVHPRFDDAAQLGVTSAAMADTLRVATAGDFEVALSKLNLDQRQIPIVVALEKWAIQDLGFIENLRVPGAGGLVPLSSVADVRLGGGPAVINRYDRARNITFEIELSGVALGDVVSQVKQLPAMKNLPASVSVIDIGDAEVMEELFQSFGLAIVIGIVCIYIVLVLLFKQFLQPLTILAALPLSLGGAFVGLLLADKSFSMPSLIGLIMLMGIATKNSILLVEYAILAIKEKGMTRLEALRDACHKRARPILMTTLAMGAGMVPLAAGWGAADPAFRSPMAIAVLGGLITSTFLSLLVIPAVFLIVDDVSGFFRRHTGKLFNDPE</sequence>
<dbReference type="Gene3D" id="1.20.1640.10">
    <property type="entry name" value="Multidrug efflux transporter AcrB transmembrane domain"/>
    <property type="match status" value="2"/>
</dbReference>
<dbReference type="PANTHER" id="PTHR32063">
    <property type="match status" value="1"/>
</dbReference>
<feature type="transmembrane region" description="Helical" evidence="1">
    <location>
        <begin position="429"/>
        <end position="449"/>
    </location>
</feature>
<evidence type="ECO:0000256" key="1">
    <source>
        <dbReference type="SAM" id="Phobius"/>
    </source>
</evidence>
<protein>
    <submittedName>
        <fullName evidence="2">Putative acriflavine resistance protein</fullName>
    </submittedName>
</protein>
<dbReference type="GO" id="GO:0042910">
    <property type="term" value="F:xenobiotic transmembrane transporter activity"/>
    <property type="evidence" value="ECO:0007669"/>
    <property type="project" value="TreeGrafter"/>
</dbReference>
<feature type="transmembrane region" description="Helical" evidence="1">
    <location>
        <begin position="872"/>
        <end position="892"/>
    </location>
</feature>
<feature type="transmembrane region" description="Helical" evidence="1">
    <location>
        <begin position="385"/>
        <end position="409"/>
    </location>
</feature>
<dbReference type="InterPro" id="IPR001036">
    <property type="entry name" value="Acrflvin-R"/>
</dbReference>
<keyword evidence="3" id="KW-1185">Reference proteome</keyword>
<dbReference type="SUPFAM" id="SSF82714">
    <property type="entry name" value="Multidrug efflux transporter AcrB TolC docking domain, DN and DC subdomains"/>
    <property type="match status" value="2"/>
</dbReference>
<dbReference type="Gene3D" id="3.30.70.1430">
    <property type="entry name" value="Multidrug efflux transporter AcrB pore domain"/>
    <property type="match status" value="2"/>
</dbReference>
<evidence type="ECO:0000313" key="3">
    <source>
        <dbReference type="Proteomes" id="UP000019095"/>
    </source>
</evidence>
<dbReference type="Pfam" id="PF00873">
    <property type="entry name" value="ACR_tran"/>
    <property type="match status" value="1"/>
</dbReference>